<evidence type="ECO:0000259" key="8">
    <source>
        <dbReference type="PROSITE" id="PS50928"/>
    </source>
</evidence>
<keyword evidence="3" id="KW-1003">Cell membrane</keyword>
<organism evidence="9 10">
    <name type="scientific">[Clostridium] citroniae WAL-19142</name>
    <dbReference type="NCBI Taxonomy" id="742734"/>
    <lineage>
        <taxon>Bacteria</taxon>
        <taxon>Bacillati</taxon>
        <taxon>Bacillota</taxon>
        <taxon>Clostridia</taxon>
        <taxon>Lachnospirales</taxon>
        <taxon>Lachnospiraceae</taxon>
        <taxon>Enterocloster</taxon>
    </lineage>
</organism>
<keyword evidence="6 7" id="KW-0472">Membrane</keyword>
<keyword evidence="5 7" id="KW-1133">Transmembrane helix</keyword>
<dbReference type="PANTHER" id="PTHR30193:SF37">
    <property type="entry name" value="INNER MEMBRANE ABC TRANSPORTER PERMEASE PROTEIN YCJO"/>
    <property type="match status" value="1"/>
</dbReference>
<keyword evidence="4 7" id="KW-0812">Transmembrane</keyword>
<feature type="transmembrane region" description="Helical" evidence="7">
    <location>
        <begin position="100"/>
        <end position="121"/>
    </location>
</feature>
<evidence type="ECO:0000256" key="3">
    <source>
        <dbReference type="ARBA" id="ARBA00022475"/>
    </source>
</evidence>
<feature type="transmembrane region" description="Helical" evidence="7">
    <location>
        <begin position="260"/>
        <end position="280"/>
    </location>
</feature>
<evidence type="ECO:0000256" key="1">
    <source>
        <dbReference type="ARBA" id="ARBA00004651"/>
    </source>
</evidence>
<comment type="similarity">
    <text evidence="7">Belongs to the binding-protein-dependent transport system permease family.</text>
</comment>
<feature type="transmembrane region" description="Helical" evidence="7">
    <location>
        <begin position="69"/>
        <end position="88"/>
    </location>
</feature>
<feature type="transmembrane region" description="Helical" evidence="7">
    <location>
        <begin position="207"/>
        <end position="232"/>
    </location>
</feature>
<evidence type="ECO:0000313" key="10">
    <source>
        <dbReference type="Proteomes" id="UP000037392"/>
    </source>
</evidence>
<evidence type="ECO:0000256" key="4">
    <source>
        <dbReference type="ARBA" id="ARBA00022692"/>
    </source>
</evidence>
<dbReference type="OrthoDB" id="2637002at2"/>
<dbReference type="GO" id="GO:0005886">
    <property type="term" value="C:plasma membrane"/>
    <property type="evidence" value="ECO:0007669"/>
    <property type="project" value="UniProtKB-SubCell"/>
</dbReference>
<dbReference type="InterPro" id="IPR035906">
    <property type="entry name" value="MetI-like_sf"/>
</dbReference>
<evidence type="ECO:0000256" key="6">
    <source>
        <dbReference type="ARBA" id="ARBA00023136"/>
    </source>
</evidence>
<dbReference type="GO" id="GO:0055085">
    <property type="term" value="P:transmembrane transport"/>
    <property type="evidence" value="ECO:0007669"/>
    <property type="project" value="InterPro"/>
</dbReference>
<evidence type="ECO:0000313" key="9">
    <source>
        <dbReference type="EMBL" id="KMW13297.1"/>
    </source>
</evidence>
<dbReference type="Proteomes" id="UP000037392">
    <property type="component" value="Unassembled WGS sequence"/>
</dbReference>
<dbReference type="SUPFAM" id="SSF161098">
    <property type="entry name" value="MetI-like"/>
    <property type="match status" value="1"/>
</dbReference>
<keyword evidence="2 7" id="KW-0813">Transport</keyword>
<dbReference type="InterPro" id="IPR051393">
    <property type="entry name" value="ABC_transporter_permease"/>
</dbReference>
<dbReference type="AlphaFoldDB" id="A0A0J9BJR9"/>
<dbReference type="InterPro" id="IPR000515">
    <property type="entry name" value="MetI-like"/>
</dbReference>
<dbReference type="PANTHER" id="PTHR30193">
    <property type="entry name" value="ABC TRANSPORTER PERMEASE PROTEIN"/>
    <property type="match status" value="1"/>
</dbReference>
<dbReference type="RefSeq" id="WP_048929023.1">
    <property type="nucleotide sequence ID" value="NZ_KQ235875.1"/>
</dbReference>
<feature type="transmembrane region" description="Helical" evidence="7">
    <location>
        <begin position="7"/>
        <end position="28"/>
    </location>
</feature>
<dbReference type="Pfam" id="PF00528">
    <property type="entry name" value="BPD_transp_1"/>
    <property type="match status" value="1"/>
</dbReference>
<comment type="subcellular location">
    <subcellularLocation>
        <location evidence="1 7">Cell membrane</location>
        <topology evidence="1 7">Multi-pass membrane protein</topology>
    </subcellularLocation>
</comment>
<name>A0A0J9BJR9_9FIRM</name>
<evidence type="ECO:0000256" key="2">
    <source>
        <dbReference type="ARBA" id="ARBA00022448"/>
    </source>
</evidence>
<dbReference type="PATRIC" id="fig|742734.4.peg.237"/>
<accession>A0A0J9BJR9</accession>
<protein>
    <recommendedName>
        <fullName evidence="8">ABC transmembrane type-1 domain-containing protein</fullName>
    </recommendedName>
</protein>
<proteinExistence type="inferred from homology"/>
<feature type="domain" description="ABC transmembrane type-1" evidence="8">
    <location>
        <begin position="65"/>
        <end position="281"/>
    </location>
</feature>
<dbReference type="Gene3D" id="1.10.3720.10">
    <property type="entry name" value="MetI-like"/>
    <property type="match status" value="1"/>
</dbReference>
<gene>
    <name evidence="9" type="ORF">HMPREF9470_00218</name>
</gene>
<dbReference type="PROSITE" id="PS50928">
    <property type="entry name" value="ABC_TM1"/>
    <property type="match status" value="1"/>
</dbReference>
<sequence length="291" mass="32817">MKSNKFVILVLFPIFALTTVFLIAPLFYGLGVSLFDFNPVRGQNPFVGLKNYQKMLNDAVFLKAVKNTLIFVLVTVALNIVFTLWISTTLVDLPWRRWRNFFRAIFFIPCIAPLVTSAVVWNKGVLITQGGLLNSLLGYFGIAPVNWLGDQNIVMAAIILFTLWADFGYNTVLFCAGLEGIPRDFLEAADIDGAGPLRKFMSIRLPLLGRTFVFVLMMTIISYFQMIVQFMVLVAKGGVNNSATTLAYYIYKNGFIDKNMGYASAVATILFVLIFTVSMVQRRLNRVDWEY</sequence>
<dbReference type="CDD" id="cd06261">
    <property type="entry name" value="TM_PBP2"/>
    <property type="match status" value="1"/>
</dbReference>
<dbReference type="EMBL" id="ADLK01000045">
    <property type="protein sequence ID" value="KMW13297.1"/>
    <property type="molecule type" value="Genomic_DNA"/>
</dbReference>
<reference evidence="9 10" key="1">
    <citation type="submission" date="2011-04" db="EMBL/GenBank/DDBJ databases">
        <title>The Genome Sequence of Clostridium citroniae WAL-19142.</title>
        <authorList>
            <consortium name="The Broad Institute Genome Sequencing Platform"/>
            <person name="Earl A."/>
            <person name="Ward D."/>
            <person name="Feldgarden M."/>
            <person name="Gevers D."/>
            <person name="Warren Y.A."/>
            <person name="Tyrrell K.L."/>
            <person name="Citron D.M."/>
            <person name="Goldstein E.J."/>
            <person name="Daigneault M."/>
            <person name="Allen-Vercoe E."/>
            <person name="Young S.K."/>
            <person name="Zeng Q."/>
            <person name="Gargeya S."/>
            <person name="Fitzgerald M."/>
            <person name="Haas B."/>
            <person name="Abouelleil A."/>
            <person name="Alvarado L."/>
            <person name="Arachchi H.M."/>
            <person name="Berlin A."/>
            <person name="Brown A."/>
            <person name="Chapman S.B."/>
            <person name="Chen Z."/>
            <person name="Dunbar C."/>
            <person name="Freedman E."/>
            <person name="Gearin G."/>
            <person name="Gellesch M."/>
            <person name="Goldberg J."/>
            <person name="Griggs A."/>
            <person name="Gujja S."/>
            <person name="Heilman E.R."/>
            <person name="Heiman D."/>
            <person name="Howarth C."/>
            <person name="Larson L."/>
            <person name="Lui A."/>
            <person name="MacDonald P.J."/>
            <person name="Mehta T."/>
            <person name="Montmayeur A."/>
            <person name="Murphy C."/>
            <person name="Neiman D."/>
            <person name="Pearson M."/>
            <person name="Priest M."/>
            <person name="Roberts A."/>
            <person name="Saif S."/>
            <person name="Shea T."/>
            <person name="Shenoy N."/>
            <person name="Sisk P."/>
            <person name="Stolte C."/>
            <person name="Sykes S."/>
            <person name="White J."/>
            <person name="Yandava C."/>
            <person name="Wortman J."/>
            <person name="Nusbaum C."/>
            <person name="Birren B."/>
        </authorList>
    </citation>
    <scope>NUCLEOTIDE SEQUENCE [LARGE SCALE GENOMIC DNA]</scope>
    <source>
        <strain evidence="9 10">WAL-19142</strain>
    </source>
</reference>
<comment type="caution">
    <text evidence="9">The sequence shown here is derived from an EMBL/GenBank/DDBJ whole genome shotgun (WGS) entry which is preliminary data.</text>
</comment>
<evidence type="ECO:0000256" key="7">
    <source>
        <dbReference type="RuleBase" id="RU363032"/>
    </source>
</evidence>
<evidence type="ECO:0000256" key="5">
    <source>
        <dbReference type="ARBA" id="ARBA00022989"/>
    </source>
</evidence>
<dbReference type="GeneID" id="93163698"/>